<proteinExistence type="predicted"/>
<sequence>MPDLLFILLTLACFAGLALLVGLIDRRLGRIAPVTDPVTDPDVDPDGPAAEATSASVPHDSSTTGAAR</sequence>
<dbReference type="OrthoDB" id="3789886at2"/>
<evidence type="ECO:0000256" key="1">
    <source>
        <dbReference type="SAM" id="MobiDB-lite"/>
    </source>
</evidence>
<evidence type="ECO:0000313" key="2">
    <source>
        <dbReference type="EMBL" id="TQL70044.1"/>
    </source>
</evidence>
<accession>A0A543ABS1</accession>
<evidence type="ECO:0000313" key="3">
    <source>
        <dbReference type="Proteomes" id="UP000320209"/>
    </source>
</evidence>
<dbReference type="RefSeq" id="WP_141781852.1">
    <property type="nucleotide sequence ID" value="NZ_VFOV01000001.1"/>
</dbReference>
<name>A0A543ABS1_9ACTN</name>
<dbReference type="Proteomes" id="UP000320209">
    <property type="component" value="Unassembled WGS sequence"/>
</dbReference>
<keyword evidence="3" id="KW-1185">Reference proteome</keyword>
<feature type="compositionally biased region" description="Polar residues" evidence="1">
    <location>
        <begin position="53"/>
        <end position="68"/>
    </location>
</feature>
<dbReference type="EMBL" id="VFOV01000001">
    <property type="protein sequence ID" value="TQL70044.1"/>
    <property type="molecule type" value="Genomic_DNA"/>
</dbReference>
<feature type="region of interest" description="Disordered" evidence="1">
    <location>
        <begin position="33"/>
        <end position="68"/>
    </location>
</feature>
<dbReference type="AlphaFoldDB" id="A0A543ABS1"/>
<gene>
    <name evidence="2" type="ORF">FB381_3968</name>
</gene>
<organism evidence="2 3">
    <name type="scientific">Nocardioides albertanoniae</name>
    <dbReference type="NCBI Taxonomy" id="1175486"/>
    <lineage>
        <taxon>Bacteria</taxon>
        <taxon>Bacillati</taxon>
        <taxon>Actinomycetota</taxon>
        <taxon>Actinomycetes</taxon>
        <taxon>Propionibacteriales</taxon>
        <taxon>Nocardioidaceae</taxon>
        <taxon>Nocardioides</taxon>
    </lineage>
</organism>
<comment type="caution">
    <text evidence="2">The sequence shown here is derived from an EMBL/GenBank/DDBJ whole genome shotgun (WGS) entry which is preliminary data.</text>
</comment>
<protein>
    <submittedName>
        <fullName evidence="2">Uncharacterized protein</fullName>
    </submittedName>
</protein>
<reference evidence="2 3" key="1">
    <citation type="submission" date="2019-06" db="EMBL/GenBank/DDBJ databases">
        <title>Sequencing the genomes of 1000 actinobacteria strains.</title>
        <authorList>
            <person name="Klenk H.-P."/>
        </authorList>
    </citation>
    <scope>NUCLEOTIDE SEQUENCE [LARGE SCALE GENOMIC DNA]</scope>
    <source>
        <strain evidence="2 3">DSM 25218</strain>
    </source>
</reference>